<dbReference type="EC" id="3.5.1.54" evidence="3"/>
<dbReference type="InterPro" id="IPR023631">
    <property type="entry name" value="Amidase_dom"/>
</dbReference>
<evidence type="ECO:0000313" key="4">
    <source>
        <dbReference type="Proteomes" id="UP000297900"/>
    </source>
</evidence>
<dbReference type="InterPro" id="IPR000120">
    <property type="entry name" value="Amidase"/>
</dbReference>
<dbReference type="GO" id="GO:0004039">
    <property type="term" value="F:allophanate hydrolase activity"/>
    <property type="evidence" value="ECO:0007669"/>
    <property type="project" value="UniProtKB-EC"/>
</dbReference>
<evidence type="ECO:0000259" key="2">
    <source>
        <dbReference type="Pfam" id="PF21986"/>
    </source>
</evidence>
<feature type="domain" description="Allophanate hydrolase C-terminal" evidence="2">
    <location>
        <begin position="465"/>
        <end position="585"/>
    </location>
</feature>
<keyword evidence="3" id="KW-0378">Hydrolase</keyword>
<dbReference type="Gene3D" id="3.90.1300.10">
    <property type="entry name" value="Amidase signature (AS) domain"/>
    <property type="match status" value="1"/>
</dbReference>
<dbReference type="Gene3D" id="3.10.490.10">
    <property type="entry name" value="Gamma-glutamyl cyclotransferase-like"/>
    <property type="match status" value="1"/>
</dbReference>
<dbReference type="SUPFAM" id="SSF75304">
    <property type="entry name" value="Amidase signature (AS) enzymes"/>
    <property type="match status" value="1"/>
</dbReference>
<protein>
    <submittedName>
        <fullName evidence="3">Allophanate hydrolase</fullName>
        <ecNumber evidence="3">3.5.1.54</ecNumber>
    </submittedName>
</protein>
<dbReference type="Proteomes" id="UP000297900">
    <property type="component" value="Unassembled WGS sequence"/>
</dbReference>
<dbReference type="AlphaFoldDB" id="A0A4Y8LUZ8"/>
<dbReference type="InterPro" id="IPR053844">
    <property type="entry name" value="AH_C"/>
</dbReference>
<dbReference type="NCBIfam" id="NF006043">
    <property type="entry name" value="PRK08186.1"/>
    <property type="match status" value="1"/>
</dbReference>
<accession>A0A4Y8LUZ8</accession>
<feature type="domain" description="Amidase" evidence="1">
    <location>
        <begin position="30"/>
        <end position="440"/>
    </location>
</feature>
<name>A0A4Y8LUZ8_9BACL</name>
<dbReference type="Pfam" id="PF01425">
    <property type="entry name" value="Amidase"/>
    <property type="match status" value="1"/>
</dbReference>
<comment type="caution">
    <text evidence="3">The sequence shown here is derived from an EMBL/GenBank/DDBJ whole genome shotgun (WGS) entry which is preliminary data.</text>
</comment>
<dbReference type="EMBL" id="SOMN01000041">
    <property type="protein sequence ID" value="TFE22752.1"/>
    <property type="molecule type" value="Genomic_DNA"/>
</dbReference>
<dbReference type="PANTHER" id="PTHR11895:SF169">
    <property type="entry name" value="GLUTAMYL-TRNA(GLN) AMIDOTRANSFERASE"/>
    <property type="match status" value="1"/>
</dbReference>
<dbReference type="Gene3D" id="1.20.58.1700">
    <property type="match status" value="1"/>
</dbReference>
<gene>
    <name evidence="3" type="primary">atzF</name>
    <name evidence="3" type="ORF">E2980_20825</name>
</gene>
<dbReference type="PANTHER" id="PTHR11895">
    <property type="entry name" value="TRANSAMIDASE"/>
    <property type="match status" value="1"/>
</dbReference>
<sequence>MTASNKLIPIDLTVAWLKEGYASGEITPKEIVEELIRRAVEDADLNVWITPPSMAFIQPYLDRLVELDPDASPLWGIPFAIKDNIDLAGVPTTAACPEYAYTPDEHAVVIGRFIAAGAIPMGKTNLDQFATGLVGTRSPYGETHNALNGELISGGSSAGSAVAVARGQAVFSLGTDTAGSGRVPAALNGLVGYKPSLGAWPTKGVVPACASLDCVTVFARTMEDALAVDKVARGYEPTDPWSRDYAPPSARLPSKIALPRGELEFYGPYAEQYRVAWNASVERLDNMNLPIEYVDMEMFSQAAAILYEGPWVAERWAALGDFVEAHPGVTFPVTETILRNGASDKYQAASVFRAMHQLEAYKAETRRLLKDTVLVLPTCGGTWTREQVRKDPIGTNRDMGKYTNHCNLLDLCAIAIPAGEAASGLPFGISLFALADQEDLIIGAAGSITGESVAVSSVPKANTTLVAVCGLHMRGFPLEKQMIACGARFVREAVSATKYRLVKLPTTPAKPGMIKLADGGAAIRLEVWEMPLESFGGFAAAIPAPLGIGKVELEDGTEVPGFTCEAYAATYSEDITHVGGWRDFINQSK</sequence>
<dbReference type="InterPro" id="IPR014085">
    <property type="entry name" value="Allophanate_hydrolase"/>
</dbReference>
<proteinExistence type="predicted"/>
<dbReference type="OrthoDB" id="9811471at2"/>
<keyword evidence="4" id="KW-1185">Reference proteome</keyword>
<evidence type="ECO:0000259" key="1">
    <source>
        <dbReference type="Pfam" id="PF01425"/>
    </source>
</evidence>
<organism evidence="3 4">
    <name type="scientific">Cohnella luojiensis</name>
    <dbReference type="NCBI Taxonomy" id="652876"/>
    <lineage>
        <taxon>Bacteria</taxon>
        <taxon>Bacillati</taxon>
        <taxon>Bacillota</taxon>
        <taxon>Bacilli</taxon>
        <taxon>Bacillales</taxon>
        <taxon>Paenibacillaceae</taxon>
        <taxon>Cohnella</taxon>
    </lineage>
</organism>
<evidence type="ECO:0000313" key="3">
    <source>
        <dbReference type="EMBL" id="TFE22752.1"/>
    </source>
</evidence>
<dbReference type="RefSeq" id="WP_135154175.1">
    <property type="nucleotide sequence ID" value="NZ_SOMN01000041.1"/>
</dbReference>
<dbReference type="Pfam" id="PF21986">
    <property type="entry name" value="AH_C"/>
    <property type="match status" value="1"/>
</dbReference>
<dbReference type="NCBIfam" id="TIGR02713">
    <property type="entry name" value="allophanate_hyd"/>
    <property type="match status" value="1"/>
</dbReference>
<reference evidence="3 4" key="1">
    <citation type="submission" date="2019-03" db="EMBL/GenBank/DDBJ databases">
        <title>Cohnella endophytica sp. nov., a novel endophytic bacterium isolated from bark of Sonneratia apetala.</title>
        <authorList>
            <person name="Tuo L."/>
        </authorList>
    </citation>
    <scope>NUCLEOTIDE SEQUENCE [LARGE SCALE GENOMIC DNA]</scope>
    <source>
        <strain evidence="3 4">CCTCC AB 208254</strain>
    </source>
</reference>
<dbReference type="InterPro" id="IPR036928">
    <property type="entry name" value="AS_sf"/>
</dbReference>